<dbReference type="EMBL" id="GGFK01014412">
    <property type="protein sequence ID" value="MBW47733.1"/>
    <property type="molecule type" value="Transcribed_RNA"/>
</dbReference>
<name>A0A2M4B3W0_9DIPT</name>
<sequence length="76" mass="8440">MMFGRCACFLSHSLPTPLCTSFAFTLELSLFASFLRALCRLSRSHCLSRFANLVWPPVRLPARSLPLHLAATRGAC</sequence>
<protein>
    <submittedName>
        <fullName evidence="1">Putative secreted protein</fullName>
    </submittedName>
</protein>
<reference evidence="1" key="1">
    <citation type="submission" date="2018-01" db="EMBL/GenBank/DDBJ databases">
        <title>An insight into the sialome of Amazonian anophelines.</title>
        <authorList>
            <person name="Ribeiro J.M."/>
            <person name="Scarpassa V."/>
            <person name="Calvo E."/>
        </authorList>
    </citation>
    <scope>NUCLEOTIDE SEQUENCE</scope>
    <source>
        <tissue evidence="1">Salivary glands</tissue>
    </source>
</reference>
<organism evidence="1">
    <name type="scientific">Anopheles triannulatus</name>
    <dbReference type="NCBI Taxonomy" id="58253"/>
    <lineage>
        <taxon>Eukaryota</taxon>
        <taxon>Metazoa</taxon>
        <taxon>Ecdysozoa</taxon>
        <taxon>Arthropoda</taxon>
        <taxon>Hexapoda</taxon>
        <taxon>Insecta</taxon>
        <taxon>Pterygota</taxon>
        <taxon>Neoptera</taxon>
        <taxon>Endopterygota</taxon>
        <taxon>Diptera</taxon>
        <taxon>Nematocera</taxon>
        <taxon>Culicoidea</taxon>
        <taxon>Culicidae</taxon>
        <taxon>Anophelinae</taxon>
        <taxon>Anopheles</taxon>
    </lineage>
</organism>
<accession>A0A2M4B3W0</accession>
<proteinExistence type="predicted"/>
<evidence type="ECO:0000313" key="1">
    <source>
        <dbReference type="EMBL" id="MBW47733.1"/>
    </source>
</evidence>
<dbReference type="AlphaFoldDB" id="A0A2M4B3W0"/>